<dbReference type="SUPFAM" id="SSF50022">
    <property type="entry name" value="ISP domain"/>
    <property type="match status" value="1"/>
</dbReference>
<keyword evidence="2" id="KW-0479">Metal-binding</keyword>
<keyword evidence="3" id="KW-0408">Iron</keyword>
<evidence type="ECO:0000313" key="6">
    <source>
        <dbReference type="EMBL" id="PKW18580.1"/>
    </source>
</evidence>
<dbReference type="GO" id="GO:0051537">
    <property type="term" value="F:2 iron, 2 sulfur cluster binding"/>
    <property type="evidence" value="ECO:0007669"/>
    <property type="project" value="UniProtKB-KW"/>
</dbReference>
<dbReference type="GO" id="GO:0016705">
    <property type="term" value="F:oxidoreductase activity, acting on paired donors, with incorporation or reduction of molecular oxygen"/>
    <property type="evidence" value="ECO:0007669"/>
    <property type="project" value="UniProtKB-ARBA"/>
</dbReference>
<proteinExistence type="predicted"/>
<dbReference type="Gene3D" id="2.102.10.10">
    <property type="entry name" value="Rieske [2Fe-2S] iron-sulphur domain"/>
    <property type="match status" value="1"/>
</dbReference>
<evidence type="ECO:0000256" key="3">
    <source>
        <dbReference type="ARBA" id="ARBA00023004"/>
    </source>
</evidence>
<keyword evidence="1" id="KW-0001">2Fe-2S</keyword>
<dbReference type="RefSeq" id="WP_010309999.1">
    <property type="nucleotide sequence ID" value="NZ_CP061007.1"/>
</dbReference>
<evidence type="ECO:0000313" key="7">
    <source>
        <dbReference type="Proteomes" id="UP000233786"/>
    </source>
</evidence>
<gene>
    <name evidence="6" type="ORF">A8926_6679</name>
</gene>
<dbReference type="GO" id="GO:0004497">
    <property type="term" value="F:monooxygenase activity"/>
    <property type="evidence" value="ECO:0007669"/>
    <property type="project" value="UniProtKB-ARBA"/>
</dbReference>
<dbReference type="GO" id="GO:0046872">
    <property type="term" value="F:metal ion binding"/>
    <property type="evidence" value="ECO:0007669"/>
    <property type="project" value="UniProtKB-KW"/>
</dbReference>
<organism evidence="6 7">
    <name type="scientific">Saccharopolyspora spinosa</name>
    <dbReference type="NCBI Taxonomy" id="60894"/>
    <lineage>
        <taxon>Bacteria</taxon>
        <taxon>Bacillati</taxon>
        <taxon>Actinomycetota</taxon>
        <taxon>Actinomycetes</taxon>
        <taxon>Pseudonocardiales</taxon>
        <taxon>Pseudonocardiaceae</taxon>
        <taxon>Saccharopolyspora</taxon>
    </lineage>
</organism>
<dbReference type="EMBL" id="PJNB01000001">
    <property type="protein sequence ID" value="PKW18580.1"/>
    <property type="molecule type" value="Genomic_DNA"/>
</dbReference>
<evidence type="ECO:0000256" key="2">
    <source>
        <dbReference type="ARBA" id="ARBA00022723"/>
    </source>
</evidence>
<dbReference type="AlphaFoldDB" id="A0A2N3Y6P8"/>
<name>A0A2N3Y6P8_SACSN</name>
<dbReference type="PANTHER" id="PTHR21496">
    <property type="entry name" value="FERREDOXIN-RELATED"/>
    <property type="match status" value="1"/>
</dbReference>
<dbReference type="Proteomes" id="UP000233786">
    <property type="component" value="Unassembled WGS sequence"/>
</dbReference>
<dbReference type="InterPro" id="IPR017941">
    <property type="entry name" value="Rieske_2Fe-2S"/>
</dbReference>
<dbReference type="PROSITE" id="PS51296">
    <property type="entry name" value="RIESKE"/>
    <property type="match status" value="1"/>
</dbReference>
<evidence type="ECO:0000259" key="5">
    <source>
        <dbReference type="PROSITE" id="PS51296"/>
    </source>
</evidence>
<dbReference type="InterPro" id="IPR036922">
    <property type="entry name" value="Rieske_2Fe-2S_sf"/>
</dbReference>
<evidence type="ECO:0000256" key="4">
    <source>
        <dbReference type="ARBA" id="ARBA00023014"/>
    </source>
</evidence>
<dbReference type="PANTHER" id="PTHR21496:SF23">
    <property type="entry name" value="3-PHENYLPROPIONATE_CINNAMIC ACID DIOXYGENASE FERREDOXIN SUBUNIT"/>
    <property type="match status" value="1"/>
</dbReference>
<protein>
    <submittedName>
        <fullName evidence="6">Nitrite reductase/ring-hydroxylating ferredoxin subunit</fullName>
    </submittedName>
</protein>
<dbReference type="STRING" id="994479.GCA_000194155_04790"/>
<keyword evidence="4" id="KW-0411">Iron-sulfur</keyword>
<comment type="caution">
    <text evidence="6">The sequence shown here is derived from an EMBL/GenBank/DDBJ whole genome shotgun (WGS) entry which is preliminary data.</text>
</comment>
<accession>A0A2N3Y6P8</accession>
<dbReference type="Pfam" id="PF00355">
    <property type="entry name" value="Rieske"/>
    <property type="match status" value="1"/>
</dbReference>
<evidence type="ECO:0000256" key="1">
    <source>
        <dbReference type="ARBA" id="ARBA00022714"/>
    </source>
</evidence>
<reference evidence="6" key="1">
    <citation type="submission" date="2017-12" db="EMBL/GenBank/DDBJ databases">
        <title>Sequencing the genomes of 1000 Actinobacteria strains.</title>
        <authorList>
            <person name="Klenk H.-P."/>
        </authorList>
    </citation>
    <scope>NUCLEOTIDE SEQUENCE [LARGE SCALE GENOMIC DNA]</scope>
    <source>
        <strain evidence="6">DSM 44228</strain>
    </source>
</reference>
<feature type="domain" description="Rieske" evidence="5">
    <location>
        <begin position="4"/>
        <end position="115"/>
    </location>
</feature>
<sequence length="128" mass="14151">MTEYHIGRLADLPLRKVHKVEVAGRTVGVIRTEAGVFAIGDRCPHQGGPMCSGYVTGTMLPSAPDQYVYGEDGMIIQCPWHAYEFRVDTGESVGRVLRGRVPTYRVDVRDGEVYCALVRATPKREGRA</sequence>
<keyword evidence="7" id="KW-1185">Reference proteome</keyword>